<keyword evidence="1" id="KW-0210">Decarboxylase</keyword>
<dbReference type="GO" id="GO:0004609">
    <property type="term" value="F:phosphatidylserine decarboxylase activity"/>
    <property type="evidence" value="ECO:0007669"/>
    <property type="project" value="InterPro"/>
</dbReference>
<reference evidence="5" key="2">
    <citation type="submission" date="2015-01" db="EMBL/GenBank/DDBJ databases">
        <title>Evolutionary Origins and Diversification of the Mycorrhizal Mutualists.</title>
        <authorList>
            <consortium name="DOE Joint Genome Institute"/>
            <consortium name="Mycorrhizal Genomics Consortium"/>
            <person name="Kohler A."/>
            <person name="Kuo A."/>
            <person name="Nagy L.G."/>
            <person name="Floudas D."/>
            <person name="Copeland A."/>
            <person name="Barry K.W."/>
            <person name="Cichocki N."/>
            <person name="Veneault-Fourrey C."/>
            <person name="LaButti K."/>
            <person name="Lindquist E.A."/>
            <person name="Lipzen A."/>
            <person name="Lundell T."/>
            <person name="Morin E."/>
            <person name="Murat C."/>
            <person name="Riley R."/>
            <person name="Ohm R."/>
            <person name="Sun H."/>
            <person name="Tunlid A."/>
            <person name="Henrissat B."/>
            <person name="Grigoriev I.V."/>
            <person name="Hibbett D.S."/>
            <person name="Martin F."/>
        </authorList>
    </citation>
    <scope>NUCLEOTIDE SEQUENCE [LARGE SCALE GENOMIC DNA]</scope>
    <source>
        <strain evidence="5">F 1598</strain>
    </source>
</reference>
<dbReference type="AlphaFoldDB" id="A0A0C3GC34"/>
<feature type="domain" description="L-tryptophan decarboxylase PsiD-like" evidence="3">
    <location>
        <begin position="42"/>
        <end position="164"/>
    </location>
</feature>
<dbReference type="InParanoid" id="A0A0C3GC34"/>
<reference evidence="4 5" key="1">
    <citation type="submission" date="2014-04" db="EMBL/GenBank/DDBJ databases">
        <authorList>
            <consortium name="DOE Joint Genome Institute"/>
            <person name="Kuo A."/>
            <person name="Tarkka M."/>
            <person name="Buscot F."/>
            <person name="Kohler A."/>
            <person name="Nagy L.G."/>
            <person name="Floudas D."/>
            <person name="Copeland A."/>
            <person name="Barry K.W."/>
            <person name="Cichocki N."/>
            <person name="Veneault-Fourrey C."/>
            <person name="LaButti K."/>
            <person name="Lindquist E.A."/>
            <person name="Lipzen A."/>
            <person name="Lundell T."/>
            <person name="Morin E."/>
            <person name="Murat C."/>
            <person name="Sun H."/>
            <person name="Tunlid A."/>
            <person name="Henrissat B."/>
            <person name="Grigoriev I.V."/>
            <person name="Hibbett D.S."/>
            <person name="Martin F."/>
            <person name="Nordberg H.P."/>
            <person name="Cantor M.N."/>
            <person name="Hua S.X."/>
        </authorList>
    </citation>
    <scope>NUCLEOTIDE SEQUENCE [LARGE SCALE GENOMIC DNA]</scope>
    <source>
        <strain evidence="4 5">F 1598</strain>
    </source>
</reference>
<dbReference type="InterPro" id="IPR003817">
    <property type="entry name" value="PS_Dcarbxylase"/>
</dbReference>
<dbReference type="Pfam" id="PF02666">
    <property type="entry name" value="PS_Dcarbxylase"/>
    <property type="match status" value="1"/>
</dbReference>
<dbReference type="HOGENOM" id="CLU_033450_1_0_1"/>
<keyword evidence="5" id="KW-1185">Reference proteome</keyword>
<name>A0A0C3GC34_PILCF</name>
<organism evidence="4 5">
    <name type="scientific">Piloderma croceum (strain F 1598)</name>
    <dbReference type="NCBI Taxonomy" id="765440"/>
    <lineage>
        <taxon>Eukaryota</taxon>
        <taxon>Fungi</taxon>
        <taxon>Dikarya</taxon>
        <taxon>Basidiomycota</taxon>
        <taxon>Agaricomycotina</taxon>
        <taxon>Agaricomycetes</taxon>
        <taxon>Agaricomycetidae</taxon>
        <taxon>Atheliales</taxon>
        <taxon>Atheliaceae</taxon>
        <taxon>Piloderma</taxon>
    </lineage>
</organism>
<dbReference type="InterPro" id="IPR022237">
    <property type="entry name" value="PsiD-like"/>
</dbReference>
<dbReference type="PANTHER" id="PTHR10067">
    <property type="entry name" value="PHOSPHATIDYLSERINE DECARBOXYLASE"/>
    <property type="match status" value="1"/>
</dbReference>
<evidence type="ECO:0000313" key="5">
    <source>
        <dbReference type="Proteomes" id="UP000054166"/>
    </source>
</evidence>
<accession>A0A0C3GC34</accession>
<sequence>MPPTLRDHLKRDGWIPLTKFHGNQAIADRLKIIPAHGGSLIPSVEELKILIENDTDLYMGFTQMFKEAGRASLVRDYEQMIELINDVVSNPPIFRDPRGGAPGLSFNNILSAVIVTPSGFNAFINDALNEALQKILSDWCTYLSTKDSADKSLTHDKWLSDESIYNLSQYLQDFDPKNPSTEAFKNAFVKNEDLGDPHWGFKCWNDFFARPFASKDKLDFYRPMPKPDNDNLIISPADSRIYGIATNVSEMDTFWLKGHRYSLKHLLNGDKGGNRHKPYIGGTVYQAYLLPSDYHQWAMPFSGTIEEIVTIPGTYFALSNALVNPTQPDEFASLVEGLPYLSTVSARQIAIIKADNEKIGTVCFIPVGLQEISSIKFFHPKGKKLEKGEALGTFQFGGSTVCMVFEPKVNIKWAVSQMEHVLIRSKIATVY</sequence>
<dbReference type="STRING" id="765440.A0A0C3GC34"/>
<keyword evidence="2" id="KW-0456">Lyase</keyword>
<evidence type="ECO:0000313" key="4">
    <source>
        <dbReference type="EMBL" id="KIM89294.1"/>
    </source>
</evidence>
<dbReference type="GO" id="GO:0005739">
    <property type="term" value="C:mitochondrion"/>
    <property type="evidence" value="ECO:0007669"/>
    <property type="project" value="TreeGrafter"/>
</dbReference>
<proteinExistence type="predicted"/>
<evidence type="ECO:0000256" key="1">
    <source>
        <dbReference type="ARBA" id="ARBA00022793"/>
    </source>
</evidence>
<evidence type="ECO:0000259" key="3">
    <source>
        <dbReference type="Pfam" id="PF12588"/>
    </source>
</evidence>
<dbReference type="GO" id="GO:0006646">
    <property type="term" value="P:phosphatidylethanolamine biosynthetic process"/>
    <property type="evidence" value="ECO:0007669"/>
    <property type="project" value="TreeGrafter"/>
</dbReference>
<dbReference type="OrthoDB" id="5973539at2759"/>
<evidence type="ECO:0000256" key="2">
    <source>
        <dbReference type="ARBA" id="ARBA00023239"/>
    </source>
</evidence>
<protein>
    <recommendedName>
        <fullName evidence="3">L-tryptophan decarboxylase PsiD-like domain-containing protein</fullName>
    </recommendedName>
</protein>
<gene>
    <name evidence="4" type="ORF">PILCRDRAFT_61504</name>
</gene>
<dbReference type="Pfam" id="PF12588">
    <property type="entry name" value="PSDC"/>
    <property type="match status" value="1"/>
</dbReference>
<dbReference type="Proteomes" id="UP000054166">
    <property type="component" value="Unassembled WGS sequence"/>
</dbReference>
<dbReference type="PANTHER" id="PTHR10067:SF9">
    <property type="entry name" value="PHOSPHATIDYLSERINE DECARBOXYLASE FAMILY PROTEIN (AFU_ORTHOLOGUE AFUA_7G01730)"/>
    <property type="match status" value="1"/>
</dbReference>
<dbReference type="EMBL" id="KN832975">
    <property type="protein sequence ID" value="KIM89294.1"/>
    <property type="molecule type" value="Genomic_DNA"/>
</dbReference>